<dbReference type="Gene3D" id="2.40.10.170">
    <property type="match status" value="1"/>
</dbReference>
<comment type="similarity">
    <text evidence="11 13">In the C-terminal section; belongs to the helicase family. RecG subfamily.</text>
</comment>
<evidence type="ECO:0000256" key="4">
    <source>
        <dbReference type="ARBA" id="ARBA00022763"/>
    </source>
</evidence>
<keyword evidence="2 13" id="KW-0963">Cytoplasm</keyword>
<comment type="caution">
    <text evidence="17">The sequence shown here is derived from an EMBL/GenBank/DDBJ whole genome shotgun (WGS) entry which is preliminary data.</text>
</comment>
<keyword evidence="9 13" id="KW-0234">DNA repair</keyword>
<evidence type="ECO:0000313" key="17">
    <source>
        <dbReference type="EMBL" id="MBB5198430.1"/>
    </source>
</evidence>
<dbReference type="FunFam" id="3.40.50.300:FF:000546">
    <property type="entry name" value="Transcription-repair-coupling factor"/>
    <property type="match status" value="1"/>
</dbReference>
<dbReference type="Gene3D" id="3.30.2060.10">
    <property type="entry name" value="Penicillin-binding protein 1b domain"/>
    <property type="match status" value="1"/>
</dbReference>
<evidence type="ECO:0000256" key="6">
    <source>
        <dbReference type="ARBA" id="ARBA00022806"/>
    </source>
</evidence>
<dbReference type="PANTHER" id="PTHR47964:SF1">
    <property type="entry name" value="ATP-DEPENDENT DNA HELICASE HOMOLOG RECG, CHLOROPLASTIC"/>
    <property type="match status" value="1"/>
</dbReference>
<comment type="similarity">
    <text evidence="10 13">In the N-terminal section; belongs to the UvrB family.</text>
</comment>
<dbReference type="FunFam" id="3.40.50.300:FF:000300">
    <property type="entry name" value="Transcription-repair-coupling factor"/>
    <property type="match status" value="1"/>
</dbReference>
<accession>A0A840RP57</accession>
<dbReference type="SUPFAM" id="SSF52540">
    <property type="entry name" value="P-loop containing nucleoside triphosphate hydrolases"/>
    <property type="match status" value="4"/>
</dbReference>
<keyword evidence="4 13" id="KW-0227">DNA damage</keyword>
<dbReference type="InterPro" id="IPR041471">
    <property type="entry name" value="UvrB_inter"/>
</dbReference>
<dbReference type="GO" id="GO:0005737">
    <property type="term" value="C:cytoplasm"/>
    <property type="evidence" value="ECO:0007669"/>
    <property type="project" value="UniProtKB-SubCell"/>
</dbReference>
<dbReference type="InterPro" id="IPR011545">
    <property type="entry name" value="DEAD/DEAH_box_helicase_dom"/>
</dbReference>
<dbReference type="Gene3D" id="3.90.1150.50">
    <property type="entry name" value="Transcription-repair-coupling factor, D7 domain"/>
    <property type="match status" value="1"/>
</dbReference>
<dbReference type="Gene3D" id="3.40.50.300">
    <property type="entry name" value="P-loop containing nucleotide triphosphate hydrolases"/>
    <property type="match status" value="2"/>
</dbReference>
<evidence type="ECO:0000256" key="3">
    <source>
        <dbReference type="ARBA" id="ARBA00022741"/>
    </source>
</evidence>
<dbReference type="SMART" id="SM00982">
    <property type="entry name" value="TRCF"/>
    <property type="match status" value="1"/>
</dbReference>
<dbReference type="SUPFAM" id="SSF143517">
    <property type="entry name" value="TRCF domain-like"/>
    <property type="match status" value="1"/>
</dbReference>
<evidence type="ECO:0000256" key="2">
    <source>
        <dbReference type="ARBA" id="ARBA00022490"/>
    </source>
</evidence>
<dbReference type="InterPro" id="IPR037235">
    <property type="entry name" value="TRCF-like_C_D7"/>
</dbReference>
<dbReference type="InterPro" id="IPR036101">
    <property type="entry name" value="CarD-like/TRCF_RID_sf"/>
</dbReference>
<dbReference type="GO" id="GO:0006355">
    <property type="term" value="P:regulation of DNA-templated transcription"/>
    <property type="evidence" value="ECO:0007669"/>
    <property type="project" value="UniProtKB-UniRule"/>
</dbReference>
<dbReference type="PROSITE" id="PS51194">
    <property type="entry name" value="HELICASE_CTER"/>
    <property type="match status" value="1"/>
</dbReference>
<evidence type="ECO:0000259" key="16">
    <source>
        <dbReference type="PROSITE" id="PS51194"/>
    </source>
</evidence>
<keyword evidence="8 13" id="KW-0238">DNA-binding</keyword>
<dbReference type="Pfam" id="PF00271">
    <property type="entry name" value="Helicase_C"/>
    <property type="match status" value="1"/>
</dbReference>
<dbReference type="Pfam" id="PF00270">
    <property type="entry name" value="DEAD"/>
    <property type="match status" value="1"/>
</dbReference>
<dbReference type="Proteomes" id="UP000571084">
    <property type="component" value="Unassembled WGS sequence"/>
</dbReference>
<name>A0A840RP57_9BURK</name>
<feature type="region of interest" description="Disordered" evidence="14">
    <location>
        <begin position="72"/>
        <end position="92"/>
    </location>
</feature>
<dbReference type="SUPFAM" id="SSF141259">
    <property type="entry name" value="CarD-like"/>
    <property type="match status" value="1"/>
</dbReference>
<reference evidence="17 18" key="1">
    <citation type="submission" date="2020-08" db="EMBL/GenBank/DDBJ databases">
        <title>Genomic Encyclopedia of Type Strains, Phase IV (KMG-IV): sequencing the most valuable type-strain genomes for metagenomic binning, comparative biology and taxonomic classification.</title>
        <authorList>
            <person name="Goeker M."/>
        </authorList>
    </citation>
    <scope>NUCLEOTIDE SEQUENCE [LARGE SCALE GENOMIC DNA]</scope>
    <source>
        <strain evidence="17 18">DSM 23240</strain>
    </source>
</reference>
<evidence type="ECO:0000256" key="14">
    <source>
        <dbReference type="SAM" id="MobiDB-lite"/>
    </source>
</evidence>
<dbReference type="GO" id="GO:0005524">
    <property type="term" value="F:ATP binding"/>
    <property type="evidence" value="ECO:0007669"/>
    <property type="project" value="UniProtKB-UniRule"/>
</dbReference>
<dbReference type="InterPro" id="IPR027417">
    <property type="entry name" value="P-loop_NTPase"/>
</dbReference>
<comment type="function">
    <text evidence="13">Couples transcription and DNA repair by recognizing RNA polymerase (RNAP) stalled at DNA lesions. Mediates ATP-dependent release of RNAP and its truncated transcript from the DNA, and recruitment of nucleotide excision repair machinery to the damaged site.</text>
</comment>
<dbReference type="EC" id="3.6.4.-" evidence="13"/>
<dbReference type="AlphaFoldDB" id="A0A840RP57"/>
<evidence type="ECO:0000256" key="1">
    <source>
        <dbReference type="ARBA" id="ARBA00004496"/>
    </source>
</evidence>
<dbReference type="Pfam" id="PF02559">
    <property type="entry name" value="CarD_TRCF_RID"/>
    <property type="match status" value="1"/>
</dbReference>
<dbReference type="GO" id="GO:0003678">
    <property type="term" value="F:DNA helicase activity"/>
    <property type="evidence" value="ECO:0007669"/>
    <property type="project" value="TreeGrafter"/>
</dbReference>
<keyword evidence="5 13" id="KW-0378">Hydrolase</keyword>
<dbReference type="GO" id="GO:0003684">
    <property type="term" value="F:damaged DNA binding"/>
    <property type="evidence" value="ECO:0007669"/>
    <property type="project" value="InterPro"/>
</dbReference>
<dbReference type="PANTHER" id="PTHR47964">
    <property type="entry name" value="ATP-DEPENDENT DNA HELICASE HOMOLOG RECG, CHLOROPLASTIC"/>
    <property type="match status" value="1"/>
</dbReference>
<proteinExistence type="inferred from homology"/>
<feature type="domain" description="Helicase C-terminal" evidence="16">
    <location>
        <begin position="839"/>
        <end position="993"/>
    </location>
</feature>
<dbReference type="InterPro" id="IPR001650">
    <property type="entry name" value="Helicase_C-like"/>
</dbReference>
<dbReference type="SMART" id="SM00487">
    <property type="entry name" value="DEXDc"/>
    <property type="match status" value="1"/>
</dbReference>
<dbReference type="SMART" id="SM01058">
    <property type="entry name" value="CarD_TRCF"/>
    <property type="match status" value="1"/>
</dbReference>
<keyword evidence="6 17" id="KW-0347">Helicase</keyword>
<dbReference type="PROSITE" id="PS51192">
    <property type="entry name" value="HELICASE_ATP_BIND_1"/>
    <property type="match status" value="1"/>
</dbReference>
<evidence type="ECO:0000256" key="9">
    <source>
        <dbReference type="ARBA" id="ARBA00023204"/>
    </source>
</evidence>
<comment type="subcellular location">
    <subcellularLocation>
        <location evidence="1 13">Cytoplasm</location>
    </subcellularLocation>
</comment>
<evidence type="ECO:0000256" key="10">
    <source>
        <dbReference type="ARBA" id="ARBA00061104"/>
    </source>
</evidence>
<keyword evidence="7 13" id="KW-0067">ATP-binding</keyword>
<dbReference type="GO" id="GO:0016787">
    <property type="term" value="F:hydrolase activity"/>
    <property type="evidence" value="ECO:0007669"/>
    <property type="project" value="UniProtKB-KW"/>
</dbReference>
<feature type="domain" description="Helicase ATP-binding" evidence="15">
    <location>
        <begin position="657"/>
        <end position="818"/>
    </location>
</feature>
<evidence type="ECO:0000256" key="11">
    <source>
        <dbReference type="ARBA" id="ARBA00061399"/>
    </source>
</evidence>
<keyword evidence="3 13" id="KW-0547">Nucleotide-binding</keyword>
<dbReference type="Gene3D" id="3.40.50.11140">
    <property type="match status" value="1"/>
</dbReference>
<dbReference type="EMBL" id="JACHHQ010000001">
    <property type="protein sequence ID" value="MBB5198430.1"/>
    <property type="molecule type" value="Genomic_DNA"/>
</dbReference>
<dbReference type="NCBIfam" id="TIGR00580">
    <property type="entry name" value="mfd"/>
    <property type="match status" value="1"/>
</dbReference>
<evidence type="ECO:0000313" key="18">
    <source>
        <dbReference type="Proteomes" id="UP000571084"/>
    </source>
</evidence>
<dbReference type="SMART" id="SM00490">
    <property type="entry name" value="HELICc"/>
    <property type="match status" value="1"/>
</dbReference>
<gene>
    <name evidence="13" type="primary">mfd</name>
    <name evidence="17" type="ORF">HNR39_000240</name>
</gene>
<evidence type="ECO:0000256" key="5">
    <source>
        <dbReference type="ARBA" id="ARBA00022801"/>
    </source>
</evidence>
<dbReference type="GO" id="GO:0000716">
    <property type="term" value="P:transcription-coupled nucleotide-excision repair, DNA damage recognition"/>
    <property type="evidence" value="ECO:0007669"/>
    <property type="project" value="UniProtKB-UniRule"/>
</dbReference>
<dbReference type="InterPro" id="IPR004576">
    <property type="entry name" value="Mfd"/>
</dbReference>
<dbReference type="Gene3D" id="3.40.50.11180">
    <property type="match status" value="1"/>
</dbReference>
<organism evidence="17 18">
    <name type="scientific">Glaciimonas immobilis</name>
    <dbReference type="NCBI Taxonomy" id="728004"/>
    <lineage>
        <taxon>Bacteria</taxon>
        <taxon>Pseudomonadati</taxon>
        <taxon>Pseudomonadota</taxon>
        <taxon>Betaproteobacteria</taxon>
        <taxon>Burkholderiales</taxon>
        <taxon>Oxalobacteraceae</taxon>
        <taxon>Glaciimonas</taxon>
    </lineage>
</organism>
<sequence length="1185" mass="131783">MHFDLEKSLPKPGARFALPAVHGSADAYALAHAALKLKSRQQMLTVIVANATDAQRLLSEIPWFAEQQINGSEHSAASKGEKSGTVPSQQNQGLRCHLLPDWETLPYDAFSPHQDLVSERLATLYEIQNGHCDVLIVPATTALVRMAPPSFLAAYTFFFKQGEILDEARLKSQLTLAGYSHVTQVISPGEYSVRGGLIDIFPMGSVLPYRIDLFGDTIETIRTFDADTQRSLYPVKEIRLLPGREFPMDETARTAFRSRWREVFEGDPSRSAIYKDIGNGIASAGIEYYLPLFFDGTATLFEYLPATTTFALVGDINDAIMRFWSDTQSRYKFLRYDRERPLLAPETIFLSDEDFFKLVKPHGRWIIQQGDTLAEDGSAEESAASATSAPSASALSAALPNIAVNRRIDDPLTNLRAYLLKTDKRVLICAESNGRRETLQQYFTEYNLPLQPSESYTDFITSSSKLMLGVAPLHVGFELDDIVFITETELYAGSGRRIGKKKQEGATQVESMVRDLSELKIGDPVVHINHGIGRYMGLVSMDLGEGETEFLHLEYAKDTKLYVPVSQLHVISRYSGASPEDAPLHALGSGQWEKAKRKAAQQVRDTAAELLNLYARRALRQGHTFEFSAHDYATFADSFGFEETVDQAAAINAVIGDMTSGKPMDRLICGDVGFGKTEVALRATFVAVLGGKQVAILAPTTLLAEQHAQTFADRFADWPVKIAELSRFRSGKEITQAMKGMADGTIDIVIGTHKLLSGDVKFARLGLVIIDEEHRFGVRQKESLKSLRAEVDVLTLTATPIPRTLGMALEGLRDFSIIATAPQKRLAIKTFVRSEDESTIREACLRELKRGGQVYFLHNEVETILNRKAMLEALLPEARIAVAHGQMHERDLEKVMRDFVAQRFNILLCTTIIETGIDVPTANTIIMHRADKFGLAQLHQLRGRVGRSHHQAYAYLLVNDVQGLTKLAQRRLDAIQQMEELGSGFYLAMHDLEIRGAGEVLGDNQSGEMHEIGFQLYSDMLSEAVRSLKNGKEPDLAAPLSTMTEINLHVPALLPNDYCGDVHERLSLYKRLANCNVHDKIDDLQEELIDRFGKLPDPAKALIETHRLRVTAKPVGIIKIDAHSEAALLQFEPNPPIDAMKIIELIQKNRHIKLNGQDKLRITINMPDLASRVNQVKATIRALVG</sequence>
<dbReference type="InterPro" id="IPR005118">
    <property type="entry name" value="TRCF_C"/>
</dbReference>
<evidence type="ECO:0000256" key="7">
    <source>
        <dbReference type="ARBA" id="ARBA00022840"/>
    </source>
</evidence>
<dbReference type="InterPro" id="IPR014001">
    <property type="entry name" value="Helicase_ATP-bd"/>
</dbReference>
<keyword evidence="18" id="KW-1185">Reference proteome</keyword>
<dbReference type="Pfam" id="PF17757">
    <property type="entry name" value="UvrB_inter"/>
    <property type="match status" value="1"/>
</dbReference>
<dbReference type="InterPro" id="IPR047112">
    <property type="entry name" value="RecG/Mfd"/>
</dbReference>
<evidence type="ECO:0000259" key="15">
    <source>
        <dbReference type="PROSITE" id="PS51192"/>
    </source>
</evidence>
<dbReference type="RefSeq" id="WP_168052411.1">
    <property type="nucleotide sequence ID" value="NZ_JAAOZT010000002.1"/>
</dbReference>
<dbReference type="HAMAP" id="MF_00969">
    <property type="entry name" value="TRCF"/>
    <property type="match status" value="1"/>
</dbReference>
<evidence type="ECO:0000256" key="13">
    <source>
        <dbReference type="HAMAP-Rule" id="MF_00969"/>
    </source>
</evidence>
<evidence type="ECO:0000256" key="12">
    <source>
        <dbReference type="ARBA" id="ARBA00070128"/>
    </source>
</evidence>
<dbReference type="Pfam" id="PF21132">
    <property type="entry name" value="MFD_D3"/>
    <property type="match status" value="1"/>
</dbReference>
<dbReference type="Pfam" id="PF03461">
    <property type="entry name" value="TRCF"/>
    <property type="match status" value="1"/>
</dbReference>
<protein>
    <recommendedName>
        <fullName evidence="12 13">Transcription-repair-coupling factor</fullName>
        <shortName evidence="13">TRCF</shortName>
        <ecNumber evidence="13">3.6.4.-</ecNumber>
    </recommendedName>
</protein>
<dbReference type="InterPro" id="IPR048635">
    <property type="entry name" value="MFD_D3"/>
</dbReference>
<dbReference type="InterPro" id="IPR003711">
    <property type="entry name" value="CarD-like/TRCF_RID"/>
</dbReference>
<dbReference type="CDD" id="cd17991">
    <property type="entry name" value="DEXHc_TRCF"/>
    <property type="match status" value="1"/>
</dbReference>
<evidence type="ECO:0000256" key="8">
    <source>
        <dbReference type="ARBA" id="ARBA00023125"/>
    </source>
</evidence>